<feature type="domain" description="HTH araC/xylS-type" evidence="4">
    <location>
        <begin position="194"/>
        <end position="292"/>
    </location>
</feature>
<dbReference type="CDD" id="cd06986">
    <property type="entry name" value="cupin_MmsR-like_N"/>
    <property type="match status" value="1"/>
</dbReference>
<organism evidence="5 6">
    <name type="scientific">Pedobacter cryoconitis</name>
    <dbReference type="NCBI Taxonomy" id="188932"/>
    <lineage>
        <taxon>Bacteria</taxon>
        <taxon>Pseudomonadati</taxon>
        <taxon>Bacteroidota</taxon>
        <taxon>Sphingobacteriia</taxon>
        <taxon>Sphingobacteriales</taxon>
        <taxon>Sphingobacteriaceae</taxon>
        <taxon>Pedobacter</taxon>
    </lineage>
</organism>
<dbReference type="SMART" id="SM00342">
    <property type="entry name" value="HTH_ARAC"/>
    <property type="match status" value="1"/>
</dbReference>
<dbReference type="PANTHER" id="PTHR43280">
    <property type="entry name" value="ARAC-FAMILY TRANSCRIPTIONAL REGULATOR"/>
    <property type="match status" value="1"/>
</dbReference>
<dbReference type="PROSITE" id="PS01124">
    <property type="entry name" value="HTH_ARAC_FAMILY_2"/>
    <property type="match status" value="1"/>
</dbReference>
<dbReference type="InterPro" id="IPR018062">
    <property type="entry name" value="HTH_AraC-typ_CS"/>
</dbReference>
<dbReference type="InterPro" id="IPR037923">
    <property type="entry name" value="HTH-like"/>
</dbReference>
<dbReference type="InterPro" id="IPR003313">
    <property type="entry name" value="AraC-bd"/>
</dbReference>
<dbReference type="GO" id="GO:0043565">
    <property type="term" value="F:sequence-specific DNA binding"/>
    <property type="evidence" value="ECO:0007669"/>
    <property type="project" value="InterPro"/>
</dbReference>
<dbReference type="SUPFAM" id="SSF46689">
    <property type="entry name" value="Homeodomain-like"/>
    <property type="match status" value="2"/>
</dbReference>
<dbReference type="SUPFAM" id="SSF51215">
    <property type="entry name" value="Regulatory protein AraC"/>
    <property type="match status" value="1"/>
</dbReference>
<reference evidence="5 6" key="1">
    <citation type="submission" date="2020-08" db="EMBL/GenBank/DDBJ databases">
        <title>Genomic Encyclopedia of Type Strains, Phase IV (KMG-V): Genome sequencing to study the core and pangenomes of soil and plant-associated prokaryotes.</title>
        <authorList>
            <person name="Whitman W."/>
        </authorList>
    </citation>
    <scope>NUCLEOTIDE SEQUENCE [LARGE SCALE GENOMIC DNA]</scope>
    <source>
        <strain evidence="5 6">M2T3</strain>
    </source>
</reference>
<proteinExistence type="predicted"/>
<evidence type="ECO:0000313" key="6">
    <source>
        <dbReference type="Proteomes" id="UP000521017"/>
    </source>
</evidence>
<name>A0A7X0MJH5_9SPHI</name>
<sequence length="299" mass="35270">MSKKKVRDGFEGQKLISLPPVIYENAGQSAVILNEIFITHIGYFPKASFHFRERRKGCEDNIFIYCVQGRGWYMIDKKRYEVEPNQYFQIPATTEYIKYGADLKHPWSIFWVHFSGRDMNKFNQLLNISLDNGPVDIPYNDKGLQIWAKMYNCLEMGYSKDNLNNANMCLYHFLSTFLYPEENFSGTEDKEMIKETIVFMRERLADRFTVEDLSSRYQLSASHFSSLFRQTTGTSLIEYFIQLKIQRACQLLYGTKVKIREVASGLGYDDPFYFSRLFKKLMGVSPEHYRERTFKKHSE</sequence>
<dbReference type="PRINTS" id="PR00032">
    <property type="entry name" value="HTHARAC"/>
</dbReference>
<comment type="caution">
    <text evidence="5">The sequence shown here is derived from an EMBL/GenBank/DDBJ whole genome shotgun (WGS) entry which is preliminary data.</text>
</comment>
<evidence type="ECO:0000313" key="5">
    <source>
        <dbReference type="EMBL" id="MBB6501169.1"/>
    </source>
</evidence>
<dbReference type="Gene3D" id="1.10.10.60">
    <property type="entry name" value="Homeodomain-like"/>
    <property type="match status" value="2"/>
</dbReference>
<evidence type="ECO:0000256" key="2">
    <source>
        <dbReference type="ARBA" id="ARBA00023125"/>
    </source>
</evidence>
<evidence type="ECO:0000256" key="3">
    <source>
        <dbReference type="ARBA" id="ARBA00023163"/>
    </source>
</evidence>
<dbReference type="InterPro" id="IPR009057">
    <property type="entry name" value="Homeodomain-like_sf"/>
</dbReference>
<dbReference type="PANTHER" id="PTHR43280:SF30">
    <property type="entry name" value="MMSAB OPERON REGULATORY PROTEIN"/>
    <property type="match status" value="1"/>
</dbReference>
<dbReference type="Proteomes" id="UP000521017">
    <property type="component" value="Unassembled WGS sequence"/>
</dbReference>
<accession>A0A7X0MJH5</accession>
<keyword evidence="3" id="KW-0804">Transcription</keyword>
<dbReference type="RefSeq" id="WP_184626643.1">
    <property type="nucleotide sequence ID" value="NZ_JACHCC010000008.1"/>
</dbReference>
<keyword evidence="2 5" id="KW-0238">DNA-binding</keyword>
<dbReference type="PROSITE" id="PS00041">
    <property type="entry name" value="HTH_ARAC_FAMILY_1"/>
    <property type="match status" value="1"/>
</dbReference>
<dbReference type="Pfam" id="PF12833">
    <property type="entry name" value="HTH_18"/>
    <property type="match status" value="1"/>
</dbReference>
<dbReference type="InterPro" id="IPR018060">
    <property type="entry name" value="HTH_AraC"/>
</dbReference>
<evidence type="ECO:0000259" key="4">
    <source>
        <dbReference type="PROSITE" id="PS01124"/>
    </source>
</evidence>
<dbReference type="EMBL" id="JACHCC010000008">
    <property type="protein sequence ID" value="MBB6501169.1"/>
    <property type="molecule type" value="Genomic_DNA"/>
</dbReference>
<dbReference type="InterPro" id="IPR020449">
    <property type="entry name" value="Tscrpt_reg_AraC-type_HTH"/>
</dbReference>
<protein>
    <submittedName>
        <fullName evidence="5">AraC-like DNA-binding protein</fullName>
    </submittedName>
</protein>
<keyword evidence="1" id="KW-0805">Transcription regulation</keyword>
<dbReference type="Gene3D" id="2.60.120.280">
    <property type="entry name" value="Regulatory protein AraC"/>
    <property type="match status" value="1"/>
</dbReference>
<gene>
    <name evidence="5" type="ORF">HDF25_003332</name>
</gene>
<evidence type="ECO:0000256" key="1">
    <source>
        <dbReference type="ARBA" id="ARBA00023015"/>
    </source>
</evidence>
<dbReference type="GO" id="GO:0003700">
    <property type="term" value="F:DNA-binding transcription factor activity"/>
    <property type="evidence" value="ECO:0007669"/>
    <property type="project" value="InterPro"/>
</dbReference>
<dbReference type="Pfam" id="PF02311">
    <property type="entry name" value="AraC_binding"/>
    <property type="match status" value="1"/>
</dbReference>
<dbReference type="AlphaFoldDB" id="A0A7X0MJH5"/>